<reference evidence="2 3" key="1">
    <citation type="journal article" date="2011" name="Stand. Genomic Sci.">
        <title>Complete genome sequence of Deinococcus maricopensis type strain (LB-34).</title>
        <authorList>
            <person name="Pukall R."/>
            <person name="Zeytun A."/>
            <person name="Lucas S."/>
            <person name="Lapidus A."/>
            <person name="Hammon N."/>
            <person name="Deshpande S."/>
            <person name="Nolan M."/>
            <person name="Cheng J.F."/>
            <person name="Pitluck S."/>
            <person name="Liolios K."/>
            <person name="Pagani I."/>
            <person name="Mikhailova N."/>
            <person name="Ivanova N."/>
            <person name="Mavromatis K."/>
            <person name="Pati A."/>
            <person name="Tapia R."/>
            <person name="Han C."/>
            <person name="Goodwin L."/>
            <person name="Chen A."/>
            <person name="Palaniappan K."/>
            <person name="Land M."/>
            <person name="Hauser L."/>
            <person name="Chang Y.J."/>
            <person name="Jeffries C.D."/>
            <person name="Brambilla E.M."/>
            <person name="Rohde M."/>
            <person name="Goker M."/>
            <person name="Detter J.C."/>
            <person name="Woyke T."/>
            <person name="Bristow J."/>
            <person name="Eisen J.A."/>
            <person name="Markowitz V."/>
            <person name="Hugenholtz P."/>
            <person name="Kyrpides N.C."/>
            <person name="Klenk H.P."/>
        </authorList>
    </citation>
    <scope>NUCLEOTIDE SEQUENCE [LARGE SCALE GENOMIC DNA]</scope>
    <source>
        <strain evidence="3">DSM 21211 / LMG 22137 / NRRL B-23946 / LB-34</strain>
    </source>
</reference>
<organism evidence="2 3">
    <name type="scientific">Deinococcus maricopensis (strain DSM 21211 / LMG 22137 / NRRL B-23946 / LB-34)</name>
    <dbReference type="NCBI Taxonomy" id="709986"/>
    <lineage>
        <taxon>Bacteria</taxon>
        <taxon>Thermotogati</taxon>
        <taxon>Deinococcota</taxon>
        <taxon>Deinococci</taxon>
        <taxon>Deinococcales</taxon>
        <taxon>Deinococcaceae</taxon>
        <taxon>Deinococcus</taxon>
    </lineage>
</organism>
<dbReference type="SUPFAM" id="SSF55785">
    <property type="entry name" value="PYP-like sensor domain (PAS domain)"/>
    <property type="match status" value="2"/>
</dbReference>
<proteinExistence type="predicted"/>
<reference evidence="3" key="2">
    <citation type="submission" date="2011-01" db="EMBL/GenBank/DDBJ databases">
        <title>The complete genome of Deinococcus maricopensis DSM 21211.</title>
        <authorList>
            <consortium name="US DOE Joint Genome Institute (JGI-PGF)"/>
            <person name="Lucas S."/>
            <person name="Copeland A."/>
            <person name="Lapidus A."/>
            <person name="Goodwin L."/>
            <person name="Pitluck S."/>
            <person name="Kyrpides N."/>
            <person name="Mavromatis K."/>
            <person name="Pagani I."/>
            <person name="Ivanova N."/>
            <person name="Ovchinnikova G."/>
            <person name="Zeytun A."/>
            <person name="Detter J.C."/>
            <person name="Han C."/>
            <person name="Land M."/>
            <person name="Hauser L."/>
            <person name="Markowitz V."/>
            <person name="Cheng J.-F."/>
            <person name="Hugenholtz P."/>
            <person name="Woyke T."/>
            <person name="Wu D."/>
            <person name="Pukall R."/>
            <person name="Gehrich-Schroeter G."/>
            <person name="Brambilla E."/>
            <person name="Klenk H.-P."/>
            <person name="Eisen J.A."/>
        </authorList>
    </citation>
    <scope>NUCLEOTIDE SEQUENCE [LARGE SCALE GENOMIC DNA]</scope>
    <source>
        <strain evidence="3">DSM 21211 / LMG 22137 / NRRL B-23946 / LB-34</strain>
    </source>
</reference>
<evidence type="ECO:0000313" key="3">
    <source>
        <dbReference type="Proteomes" id="UP000008635"/>
    </source>
</evidence>
<dbReference type="Proteomes" id="UP000008635">
    <property type="component" value="Chromosome"/>
</dbReference>
<dbReference type="EMBL" id="CP002454">
    <property type="protein sequence ID" value="ADV67794.1"/>
    <property type="molecule type" value="Genomic_DNA"/>
</dbReference>
<evidence type="ECO:0000313" key="2">
    <source>
        <dbReference type="EMBL" id="ADV67794.1"/>
    </source>
</evidence>
<accession>E8U9Q5</accession>
<dbReference type="eggNOG" id="COG2202">
    <property type="taxonomic scope" value="Bacteria"/>
</dbReference>
<dbReference type="Pfam" id="PF08448">
    <property type="entry name" value="PAS_4"/>
    <property type="match status" value="2"/>
</dbReference>
<dbReference type="HOGENOM" id="CLU_1141101_0_0_0"/>
<dbReference type="InterPro" id="IPR000014">
    <property type="entry name" value="PAS"/>
</dbReference>
<feature type="domain" description="PAS fold-4" evidence="1">
    <location>
        <begin position="146"/>
        <end position="238"/>
    </location>
</feature>
<protein>
    <submittedName>
        <fullName evidence="2">PAS fold-4 domain protein</fullName>
    </submittedName>
</protein>
<dbReference type="KEGG" id="dmr:Deima_2154"/>
<gene>
    <name evidence="2" type="ordered locus">Deima_2154</name>
</gene>
<sequence>MPVISAEQLTDHLPMGFIAVDDQWRVTRVNARARFLFRGQTLTPGLSLRDLIPNEPGSRAWSDLERAMLRRTPVEFEVFYPSMFAWHELSVIPDEHGGLALLLRDVTDRQWLLQKDAEHAYLRTLFQDASVAISIMRGPKHTFEFNNDFARNLVGGRDLEGKTVREAFPELEGQGYFELLDGVYERGEAVQGEELPATLTDPATGQTTPLLVNFSYLPLRGFDGQVSGILTLTIDVTRYARRA</sequence>
<evidence type="ECO:0000259" key="1">
    <source>
        <dbReference type="Pfam" id="PF08448"/>
    </source>
</evidence>
<dbReference type="InterPro" id="IPR035965">
    <property type="entry name" value="PAS-like_dom_sf"/>
</dbReference>
<keyword evidence="3" id="KW-1185">Reference proteome</keyword>
<dbReference type="STRING" id="709986.Deima_2154"/>
<dbReference type="eggNOG" id="COG2205">
    <property type="taxonomic scope" value="Bacteria"/>
</dbReference>
<dbReference type="Gene3D" id="3.30.450.20">
    <property type="entry name" value="PAS domain"/>
    <property type="match status" value="2"/>
</dbReference>
<dbReference type="AlphaFoldDB" id="E8U9Q5"/>
<name>E8U9Q5_DEIML</name>
<dbReference type="InterPro" id="IPR013656">
    <property type="entry name" value="PAS_4"/>
</dbReference>
<dbReference type="CDD" id="cd00130">
    <property type="entry name" value="PAS"/>
    <property type="match status" value="1"/>
</dbReference>
<feature type="domain" description="PAS fold-4" evidence="1">
    <location>
        <begin position="11"/>
        <end position="109"/>
    </location>
</feature>